<dbReference type="EMBL" id="SWLG01000019">
    <property type="protein sequence ID" value="TLS35603.1"/>
    <property type="molecule type" value="Genomic_DNA"/>
</dbReference>
<dbReference type="RefSeq" id="WP_138128708.1">
    <property type="nucleotide sequence ID" value="NZ_SWLG01000019.1"/>
</dbReference>
<protein>
    <submittedName>
        <fullName evidence="1">Aldolase</fullName>
    </submittedName>
</protein>
<reference evidence="1 2" key="1">
    <citation type="submission" date="2019-04" db="EMBL/GenBank/DDBJ databases">
        <title>Bacillus caeni sp. nov., a bacterium isolated from mangrove sediment.</title>
        <authorList>
            <person name="Huang H."/>
            <person name="Mo K."/>
            <person name="Hu Y."/>
        </authorList>
    </citation>
    <scope>NUCLEOTIDE SEQUENCE [LARGE SCALE GENOMIC DNA]</scope>
    <source>
        <strain evidence="1 2">HB172195</strain>
    </source>
</reference>
<gene>
    <name evidence="1" type="ORF">FCL54_19545</name>
</gene>
<evidence type="ECO:0000313" key="2">
    <source>
        <dbReference type="Proteomes" id="UP000308230"/>
    </source>
</evidence>
<dbReference type="InterPro" id="IPR027417">
    <property type="entry name" value="P-loop_NTPase"/>
</dbReference>
<name>A0A5R9F408_9BACL</name>
<accession>A0A5R9F408</accession>
<dbReference type="OrthoDB" id="5430844at2"/>
<proteinExistence type="predicted"/>
<dbReference type="AlphaFoldDB" id="A0A5R9F408"/>
<dbReference type="Gene3D" id="3.40.50.300">
    <property type="entry name" value="P-loop containing nucleotide triphosphate hydrolases"/>
    <property type="match status" value="1"/>
</dbReference>
<dbReference type="SUPFAM" id="SSF53795">
    <property type="entry name" value="PEP carboxykinase-like"/>
    <property type="match status" value="1"/>
</dbReference>
<comment type="caution">
    <text evidence="1">The sequence shown here is derived from an EMBL/GenBank/DDBJ whole genome shotgun (WGS) entry which is preliminary data.</text>
</comment>
<dbReference type="Proteomes" id="UP000308230">
    <property type="component" value="Unassembled WGS sequence"/>
</dbReference>
<organism evidence="1 2">
    <name type="scientific">Exobacillus caeni</name>
    <dbReference type="NCBI Taxonomy" id="2574798"/>
    <lineage>
        <taxon>Bacteria</taxon>
        <taxon>Bacillati</taxon>
        <taxon>Bacillota</taxon>
        <taxon>Bacilli</taxon>
        <taxon>Bacillales</taxon>
        <taxon>Guptibacillaceae</taxon>
        <taxon>Exobacillus</taxon>
    </lineage>
</organism>
<keyword evidence="2" id="KW-1185">Reference proteome</keyword>
<evidence type="ECO:0000313" key="1">
    <source>
        <dbReference type="EMBL" id="TLS35603.1"/>
    </source>
</evidence>
<sequence length="314" mass="35580">MILTEKEWIYKAFGLTVKSELLLPELFIENNLNFLIDVEIIIDDLKAMWKCLGGGKVGFILKEDTVLFKLDEIAIFLIESGKKITVCPLYDYKEDIAQMIILGTCMGAVLMQRNILPLHGSAIAINGKAYAIIGDSGAGKSTLASTFIHHNFQILTDDVIAVSLSQDNLPFVIPSYPRQKLWKETLNKFGVASENYKTVYGRQTKYYVPISDTFVKNPLPLAGIFELVKTEEQDVAIKPVNVLEQLSKLFNHTYRNLFISGLNRIDWHFNTSTYILNNLKMYQLCRPVSKFTANELVSIILKTVERENAKSENI</sequence>